<dbReference type="Pfam" id="PF12840">
    <property type="entry name" value="HTH_20"/>
    <property type="match status" value="1"/>
</dbReference>
<dbReference type="AlphaFoldDB" id="A0A2M9Y1A5"/>
<reference evidence="2" key="1">
    <citation type="journal article" date="2019" name="PLoS Negl. Trop. Dis.">
        <title>Revisiting the worldwide diversity of Leptospira species in the environment.</title>
        <authorList>
            <person name="Vincent A.T."/>
            <person name="Schiettekatte O."/>
            <person name="Bourhy P."/>
            <person name="Veyrier F.J."/>
            <person name="Picardeau M."/>
        </authorList>
    </citation>
    <scope>NUCLEOTIDE SEQUENCE [LARGE SCALE GENOMIC DNA]</scope>
    <source>
        <strain evidence="2">201800277</strain>
    </source>
</reference>
<dbReference type="GO" id="GO:0003700">
    <property type="term" value="F:DNA-binding transcription factor activity"/>
    <property type="evidence" value="ECO:0007669"/>
    <property type="project" value="InterPro"/>
</dbReference>
<dbReference type="CDD" id="cd00090">
    <property type="entry name" value="HTH_ARSR"/>
    <property type="match status" value="1"/>
</dbReference>
<evidence type="ECO:0000313" key="3">
    <source>
        <dbReference type="Proteomes" id="UP000297891"/>
    </source>
</evidence>
<dbReference type="EMBL" id="RQFP01000004">
    <property type="protein sequence ID" value="TGK94040.1"/>
    <property type="molecule type" value="Genomic_DNA"/>
</dbReference>
<dbReference type="Gene3D" id="1.10.10.10">
    <property type="entry name" value="Winged helix-like DNA-binding domain superfamily/Winged helix DNA-binding domain"/>
    <property type="match status" value="1"/>
</dbReference>
<dbReference type="PANTHER" id="PTHR38600:SF2">
    <property type="entry name" value="SLL0088 PROTEIN"/>
    <property type="match status" value="1"/>
</dbReference>
<feature type="domain" description="HTH arsR-type" evidence="1">
    <location>
        <begin position="4"/>
        <end position="97"/>
    </location>
</feature>
<accession>A0A2M9Y1A5</accession>
<evidence type="ECO:0000313" key="2">
    <source>
        <dbReference type="EMBL" id="TGK94040.1"/>
    </source>
</evidence>
<dbReference type="InterPro" id="IPR036388">
    <property type="entry name" value="WH-like_DNA-bd_sf"/>
</dbReference>
<dbReference type="OrthoDB" id="9799175at2"/>
<gene>
    <name evidence="2" type="ORF">EHQ30_11145</name>
</gene>
<name>A0A2M9Y1A5_9LEPT</name>
<dbReference type="PANTHER" id="PTHR38600">
    <property type="entry name" value="TRANSCRIPTIONAL REGULATORY PROTEIN"/>
    <property type="match status" value="1"/>
</dbReference>
<dbReference type="Proteomes" id="UP000297891">
    <property type="component" value="Unassembled WGS sequence"/>
</dbReference>
<comment type="caution">
    <text evidence="2">The sequence shown here is derived from an EMBL/GenBank/DDBJ whole genome shotgun (WGS) entry which is preliminary data.</text>
</comment>
<dbReference type="SUPFAM" id="SSF46785">
    <property type="entry name" value="Winged helix' DNA-binding domain"/>
    <property type="match status" value="1"/>
</dbReference>
<proteinExistence type="predicted"/>
<protein>
    <submittedName>
        <fullName evidence="2">ArsR family transcriptional regulator</fullName>
    </submittedName>
</protein>
<dbReference type="InterPro" id="IPR011991">
    <property type="entry name" value="ArsR-like_HTH"/>
</dbReference>
<dbReference type="SMART" id="SM00418">
    <property type="entry name" value="HTH_ARSR"/>
    <property type="match status" value="1"/>
</dbReference>
<dbReference type="InterPro" id="IPR001845">
    <property type="entry name" value="HTH_ArsR_DNA-bd_dom"/>
</dbReference>
<organism evidence="2 3">
    <name type="scientific">Leptospira brenneri</name>
    <dbReference type="NCBI Taxonomy" id="2023182"/>
    <lineage>
        <taxon>Bacteria</taxon>
        <taxon>Pseudomonadati</taxon>
        <taxon>Spirochaetota</taxon>
        <taxon>Spirochaetia</taxon>
        <taxon>Leptospirales</taxon>
        <taxon>Leptospiraceae</taxon>
        <taxon>Leptospira</taxon>
    </lineage>
</organism>
<keyword evidence="3" id="KW-1185">Reference proteome</keyword>
<sequence>MVELKKKEQVLDRVFAALADHTRRQMLARLRKGSLSISELAETFTMSFAGVAKHIDVLTEAELVKKVRASHDGRSFRLELQSQTLLEATNWITYHQEFWTNKLAKLEAFLEEKGNETRSPKNRKRN</sequence>
<dbReference type="InterPro" id="IPR036390">
    <property type="entry name" value="WH_DNA-bd_sf"/>
</dbReference>
<dbReference type="RefSeq" id="WP_100791248.1">
    <property type="nucleotide sequence ID" value="NZ_NPDQ01000005.1"/>
</dbReference>
<dbReference type="PROSITE" id="PS50987">
    <property type="entry name" value="HTH_ARSR_2"/>
    <property type="match status" value="1"/>
</dbReference>
<evidence type="ECO:0000259" key="1">
    <source>
        <dbReference type="PROSITE" id="PS50987"/>
    </source>
</evidence>